<feature type="compositionally biased region" description="Acidic residues" evidence="9">
    <location>
        <begin position="19"/>
        <end position="37"/>
    </location>
</feature>
<keyword evidence="4 8" id="KW-0802">TPR repeat</keyword>
<feature type="compositionally biased region" description="Acidic residues" evidence="9">
    <location>
        <begin position="1"/>
        <end position="11"/>
    </location>
</feature>
<accession>A0A3S3P5T8</accession>
<dbReference type="PROSITE" id="PS50005">
    <property type="entry name" value="TPR"/>
    <property type="match status" value="1"/>
</dbReference>
<dbReference type="Pfam" id="PF00254">
    <property type="entry name" value="FKBP_C"/>
    <property type="match status" value="2"/>
</dbReference>
<name>A0A3S3P5T8_9ACAR</name>
<keyword evidence="3" id="KW-0677">Repeat</keyword>
<dbReference type="PANTHER" id="PTHR46512">
    <property type="entry name" value="PEPTIDYLPROLYL ISOMERASE"/>
    <property type="match status" value="1"/>
</dbReference>
<evidence type="ECO:0000256" key="6">
    <source>
        <dbReference type="ARBA" id="ARBA00023235"/>
    </source>
</evidence>
<dbReference type="FunFam" id="1.25.40.10:FF:000008">
    <property type="entry name" value="Peptidylprolyl isomerase"/>
    <property type="match status" value="1"/>
</dbReference>
<gene>
    <name evidence="12" type="ORF">B4U79_08740</name>
    <name evidence="13" type="ORF">B4U79_09440</name>
    <name evidence="11" type="ORF">B4U79_12770</name>
</gene>
<protein>
    <recommendedName>
        <fullName evidence="2 7">peptidylprolyl isomerase</fullName>
        <ecNumber evidence="2 7">5.2.1.8</ecNumber>
    </recommendedName>
</protein>
<evidence type="ECO:0000313" key="12">
    <source>
        <dbReference type="EMBL" id="RWS08605.1"/>
    </source>
</evidence>
<dbReference type="OrthoDB" id="433738at2759"/>
<dbReference type="InterPro" id="IPR011990">
    <property type="entry name" value="TPR-like_helical_dom_sf"/>
</dbReference>
<evidence type="ECO:0000313" key="11">
    <source>
        <dbReference type="EMBL" id="RWS01508.1"/>
    </source>
</evidence>
<dbReference type="InterPro" id="IPR050754">
    <property type="entry name" value="FKBP4/5/8-like"/>
</dbReference>
<evidence type="ECO:0000256" key="3">
    <source>
        <dbReference type="ARBA" id="ARBA00022737"/>
    </source>
</evidence>
<dbReference type="PANTHER" id="PTHR46512:SF9">
    <property type="entry name" value="PEPTIDYLPROLYL ISOMERASE"/>
    <property type="match status" value="1"/>
</dbReference>
<dbReference type="InterPro" id="IPR019734">
    <property type="entry name" value="TPR_rpt"/>
</dbReference>
<reference evidence="12" key="2">
    <citation type="submission" date="2018-11" db="EMBL/GenBank/DDBJ databases">
        <title>Trombidioid mite genomics.</title>
        <authorList>
            <person name="Dong X."/>
        </authorList>
    </citation>
    <scope>NUCLEOTIDE SEQUENCE</scope>
    <source>
        <strain evidence="12">UoL-WK</strain>
    </source>
</reference>
<evidence type="ECO:0000256" key="1">
    <source>
        <dbReference type="ARBA" id="ARBA00000971"/>
    </source>
</evidence>
<sequence>MADESVTDEQMNDMNSESVNDEQMNEINSVDEMDDSASEEKVVDISPEKDGSVMKEVLVEGKGYEKPQNGDKVEVHYTGLLEDQTVFDSSLERGQKFSFTLGKGEVIKGWDIAVKTMKRGEKSRFTIKPAYAYGERGSPPKIPANATLIFEIELFDWRMEDLTKKKDGGVRKRILVEGKGYSSPNEGSAVEARIVGKYNDEIIEERDVNFLMGEGSEEKIIEGIEIAVGKMKKGEKALVFINRDYAWGSSIPEIIKLPPDYQQVIYEIELKNFEKMKETWEMDSNERLEQAEIAKNKGTNYFKQGKFALALKQYKRIIKNIGPPDNSDFEDKTTRDKLLLAGYLNLSLAYLKLNKPSETIKNCNLALELDAENEKALFRRAQAYTNIKEFEKAIADYEKVLQLDPNNKAAKNGVIVCRSEIKTQLEKEKKLYRTMFSVLAKGDGLDEKKETKDVWNELKDESKREFQENISA</sequence>
<dbReference type="EC" id="5.2.1.8" evidence="2 7"/>
<evidence type="ECO:0000256" key="7">
    <source>
        <dbReference type="PROSITE-ProRule" id="PRU00277"/>
    </source>
</evidence>
<evidence type="ECO:0000256" key="5">
    <source>
        <dbReference type="ARBA" id="ARBA00023110"/>
    </source>
</evidence>
<dbReference type="InterPro" id="IPR001179">
    <property type="entry name" value="PPIase_FKBP_dom"/>
</dbReference>
<evidence type="ECO:0000313" key="13">
    <source>
        <dbReference type="EMBL" id="RWS08631.1"/>
    </source>
</evidence>
<reference evidence="12 14" key="1">
    <citation type="journal article" date="2018" name="Gigascience">
        <title>Genomes of trombidid mites reveal novel predicted allergens and laterally-transferred genes associated with secondary metabolism.</title>
        <authorList>
            <person name="Dong X."/>
            <person name="Chaisiri K."/>
            <person name="Xia D."/>
            <person name="Armstrong S.D."/>
            <person name="Fang Y."/>
            <person name="Donnelly M.J."/>
            <person name="Kadowaki T."/>
            <person name="McGarry J.W."/>
            <person name="Darby A.C."/>
            <person name="Makepeace B.L."/>
        </authorList>
    </citation>
    <scope>NUCLEOTIDE SEQUENCE [LARGE SCALE GENOMIC DNA]</scope>
    <source>
        <strain evidence="12">UoL-WK</strain>
    </source>
</reference>
<dbReference type="InterPro" id="IPR046357">
    <property type="entry name" value="PPIase_dom_sf"/>
</dbReference>
<feature type="domain" description="PPIase FKBP-type" evidence="10">
    <location>
        <begin position="187"/>
        <end position="274"/>
    </location>
</feature>
<dbReference type="Proteomes" id="UP000285301">
    <property type="component" value="Unassembled WGS sequence"/>
</dbReference>
<evidence type="ECO:0000259" key="10">
    <source>
        <dbReference type="PROSITE" id="PS50059"/>
    </source>
</evidence>
<organism evidence="12 14">
    <name type="scientific">Dinothrombium tinctorium</name>
    <dbReference type="NCBI Taxonomy" id="1965070"/>
    <lineage>
        <taxon>Eukaryota</taxon>
        <taxon>Metazoa</taxon>
        <taxon>Ecdysozoa</taxon>
        <taxon>Arthropoda</taxon>
        <taxon>Chelicerata</taxon>
        <taxon>Arachnida</taxon>
        <taxon>Acari</taxon>
        <taxon>Acariformes</taxon>
        <taxon>Trombidiformes</taxon>
        <taxon>Prostigmata</taxon>
        <taxon>Anystina</taxon>
        <taxon>Parasitengona</taxon>
        <taxon>Trombidioidea</taxon>
        <taxon>Trombidiidae</taxon>
        <taxon>Dinothrombium</taxon>
    </lineage>
</organism>
<dbReference type="Gene3D" id="1.25.40.10">
    <property type="entry name" value="Tetratricopeptide repeat domain"/>
    <property type="match status" value="1"/>
</dbReference>
<proteinExistence type="predicted"/>
<dbReference type="SMART" id="SM00028">
    <property type="entry name" value="TPR"/>
    <property type="match status" value="3"/>
</dbReference>
<dbReference type="PROSITE" id="PS50059">
    <property type="entry name" value="FKBP_PPIASE"/>
    <property type="match status" value="2"/>
</dbReference>
<dbReference type="SUPFAM" id="SSF48452">
    <property type="entry name" value="TPR-like"/>
    <property type="match status" value="1"/>
</dbReference>
<feature type="compositionally biased region" description="Basic and acidic residues" evidence="9">
    <location>
        <begin position="38"/>
        <end position="49"/>
    </location>
</feature>
<evidence type="ECO:0000313" key="14">
    <source>
        <dbReference type="Proteomes" id="UP000285301"/>
    </source>
</evidence>
<dbReference type="Pfam" id="PF00515">
    <property type="entry name" value="TPR_1"/>
    <property type="match status" value="1"/>
</dbReference>
<evidence type="ECO:0000256" key="4">
    <source>
        <dbReference type="ARBA" id="ARBA00022803"/>
    </source>
</evidence>
<evidence type="ECO:0000256" key="2">
    <source>
        <dbReference type="ARBA" id="ARBA00013194"/>
    </source>
</evidence>
<dbReference type="Gene3D" id="3.10.50.40">
    <property type="match status" value="2"/>
</dbReference>
<feature type="repeat" description="TPR" evidence="8">
    <location>
        <begin position="374"/>
        <end position="407"/>
    </location>
</feature>
<evidence type="ECO:0000256" key="8">
    <source>
        <dbReference type="PROSITE-ProRule" id="PRU00339"/>
    </source>
</evidence>
<dbReference type="FunFam" id="3.10.50.40:FF:000006">
    <property type="entry name" value="Peptidyl-prolyl cis-trans isomerase"/>
    <property type="match status" value="1"/>
</dbReference>
<dbReference type="EMBL" id="NCKU01002876">
    <property type="protein sequence ID" value="RWS08631.1"/>
    <property type="molecule type" value="Genomic_DNA"/>
</dbReference>
<dbReference type="STRING" id="1965070.A0A3S3P5T8"/>
<dbReference type="EMBL" id="NCKU01002888">
    <property type="protein sequence ID" value="RWS08605.1"/>
    <property type="molecule type" value="Genomic_DNA"/>
</dbReference>
<dbReference type="GO" id="GO:0003755">
    <property type="term" value="F:peptidyl-prolyl cis-trans isomerase activity"/>
    <property type="evidence" value="ECO:0007669"/>
    <property type="project" value="UniProtKB-KW"/>
</dbReference>
<dbReference type="Pfam" id="PF13181">
    <property type="entry name" value="TPR_8"/>
    <property type="match status" value="1"/>
</dbReference>
<keyword evidence="6 7" id="KW-0413">Isomerase</keyword>
<dbReference type="FunFam" id="3.10.50.40:FF:000013">
    <property type="entry name" value="Peptidylprolyl isomerase"/>
    <property type="match status" value="1"/>
</dbReference>
<feature type="region of interest" description="Disordered" evidence="9">
    <location>
        <begin position="1"/>
        <end position="49"/>
    </location>
</feature>
<feature type="domain" description="PPIase FKBP-type" evidence="10">
    <location>
        <begin position="70"/>
        <end position="158"/>
    </location>
</feature>
<keyword evidence="5 7" id="KW-0697">Rotamase</keyword>
<dbReference type="PROSITE" id="PS50293">
    <property type="entry name" value="TPR_REGION"/>
    <property type="match status" value="1"/>
</dbReference>
<comment type="catalytic activity">
    <reaction evidence="1 7">
        <text>[protein]-peptidylproline (omega=180) = [protein]-peptidylproline (omega=0)</text>
        <dbReference type="Rhea" id="RHEA:16237"/>
        <dbReference type="Rhea" id="RHEA-COMP:10747"/>
        <dbReference type="Rhea" id="RHEA-COMP:10748"/>
        <dbReference type="ChEBI" id="CHEBI:83833"/>
        <dbReference type="ChEBI" id="CHEBI:83834"/>
        <dbReference type="EC" id="5.2.1.8"/>
    </reaction>
</comment>
<dbReference type="SUPFAM" id="SSF54534">
    <property type="entry name" value="FKBP-like"/>
    <property type="match status" value="2"/>
</dbReference>
<dbReference type="EMBL" id="NCKU01009079">
    <property type="protein sequence ID" value="RWS01508.1"/>
    <property type="molecule type" value="Genomic_DNA"/>
</dbReference>
<comment type="caution">
    <text evidence="12">The sequence shown here is derived from an EMBL/GenBank/DDBJ whole genome shotgun (WGS) entry which is preliminary data.</text>
</comment>
<evidence type="ECO:0000256" key="9">
    <source>
        <dbReference type="SAM" id="MobiDB-lite"/>
    </source>
</evidence>
<dbReference type="AlphaFoldDB" id="A0A3S3P5T8"/>
<keyword evidence="14" id="KW-1185">Reference proteome</keyword>